<gene>
    <name evidence="8" type="ORF">BCR35DRAFT_321122</name>
</gene>
<evidence type="ECO:0000259" key="5">
    <source>
        <dbReference type="Pfam" id="PF11715"/>
    </source>
</evidence>
<sequence>MSLLPSSASSPVLRWTTATAFLSDHDAREVFLPSDSPAEDEQEPPASLQQQGHALSTSTFFPPGANGFVLCRIVENGYTLDLQWSSFSKGSPQRTTIDEQDQAAFIELDDEPTTLPPVRFVFPARLVPSPAFVVTVGEQGARELQVYAVTEMGYLYALRFAQPRLFYSILEGEDWSEEFKVAGLEGKLPVLVHGVDEARVVIACADGSAASVVIADGSNNLIETELRSASSFSVRSLIPSFSSRNLGSPSSLKAAAASSPSQVLSVASSTSENGAVSFAFAVSRDRKLKIWSLETGACLKAIDLPKPSSGSSALTLNSSSMELDSFDSPSTPRLPKAGLLLPPTPQPFVKLVAGSPTSPFASYLILFVPASSTTPPAFFIYGIASDEDSGALSELTPVGEKVCPSSNAALVDFEAQPFGLGRGGDEAWTLWTAWEEGGESQVRFIALPELEGVAADGEEWTSVDRGASASTAQWTTAYFDEILEGNQKGITEVFVEHIAFPGRYSPSTLEYALATYEEAIDAELDDINERPEALNLYYESVLERICAVVGSTVELEQSAQTGAYLYDAYNKRLKVEWLRFVAMLNQSRASALFPTSLAVDSTRRLAFVAMRDAISVPIVQETSLALRELAQLPEDDEQRRTFLNINPDALQGSYSHLAPRGPRSDLFTILSAIDQLSSILSTADARNLEAELISKVRTPLTFSIEEVAIDVYERALEPHLSDEAVSSLDDKLRGILTPEGSFQTLWSMLTTSEVIQPLRDEEVAPSATSDLSNALLTDALATSIEARYQLAKGLSILLLFIYAEEDGLIPELASLTSASFATLHTLASLRWVAQQAAAPAPEVAQDQDVLERFGDMKVSNGKAQEDGDSPYPSFSLLNGLLRTRYSPPLSHSVPLPSALTHAMSSFLSSTGLITQKRLVVDSPTDVEFALRLRQLGLPALALEFVDAYPRGAGMLYVRGLAQLDLGRVEEAQADFSRAAPALYEEKVRLDEDSGVSRVLPFEVAGSLGRYYRHVVALFVEQGVDAAVVVFARLAIEALAEEGITEENVEKDLWLKLFRSSAALGLYEEAYTTLMTAPHDETKSSCLAHLISVMCENGEVELLTRLSFVGLEADLERNLAFRARNSDPLASPNYYKILYAYHVAKGDYRSAGTIMFQQARRIGEMSARGGSFRELATLQCQSYLAAANALSLVAKEHAWIAVIPSEDPSDRSTKRRKITYEIPDEEFASSATRAPEIVELVDIRREYTIALSRLQLSAEFPELERTNFSLEPEAVVALFSQTGAFDQAFTAARTLDVDLSSLFEILAEKCVALALNPTAVDDASWVALNDEAATWEGSLASKAWRLLERHLERHDTDGTYRFRLFVLERTLATNRGAKVPTFLTDFFLTHDAHALIRTMIKYDRLDEAFKSSLATIKSASTSSGLGSTSLPYSLFDQLLALKVEDSSAEGLRERQKELREAIETRSRALEKAQRAALR</sequence>
<dbReference type="InterPro" id="IPR056535">
    <property type="entry name" value="TPR_NUP160_M"/>
</dbReference>
<dbReference type="EMBL" id="MCGR01000016">
    <property type="protein sequence ID" value="ORY85414.1"/>
    <property type="molecule type" value="Genomic_DNA"/>
</dbReference>
<dbReference type="Proteomes" id="UP000193467">
    <property type="component" value="Unassembled WGS sequence"/>
</dbReference>
<dbReference type="InterPro" id="IPR056536">
    <property type="entry name" value="TPR_NUP160_C"/>
</dbReference>
<dbReference type="GO" id="GO:0005643">
    <property type="term" value="C:nuclear pore"/>
    <property type="evidence" value="ECO:0007669"/>
    <property type="project" value="UniProtKB-ARBA"/>
</dbReference>
<dbReference type="InterPro" id="IPR059141">
    <property type="entry name" value="Beta-prop_Nup120_160"/>
</dbReference>
<evidence type="ECO:0000313" key="8">
    <source>
        <dbReference type="EMBL" id="ORY85414.1"/>
    </source>
</evidence>
<evidence type="ECO:0000259" key="7">
    <source>
        <dbReference type="Pfam" id="PF23354"/>
    </source>
</evidence>
<evidence type="ECO:0000313" key="9">
    <source>
        <dbReference type="Proteomes" id="UP000193467"/>
    </source>
</evidence>
<evidence type="ECO:0000256" key="3">
    <source>
        <dbReference type="ARBA" id="ARBA00023242"/>
    </source>
</evidence>
<keyword evidence="9" id="KW-1185">Reference proteome</keyword>
<comment type="caution">
    <text evidence="8">The sequence shown here is derived from an EMBL/GenBank/DDBJ whole genome shotgun (WGS) entry which is preliminary data.</text>
</comment>
<reference evidence="8 9" key="1">
    <citation type="submission" date="2016-07" db="EMBL/GenBank/DDBJ databases">
        <title>Pervasive Adenine N6-methylation of Active Genes in Fungi.</title>
        <authorList>
            <consortium name="DOE Joint Genome Institute"/>
            <person name="Mondo S.J."/>
            <person name="Dannebaum R.O."/>
            <person name="Kuo R.C."/>
            <person name="Labutti K."/>
            <person name="Haridas S."/>
            <person name="Kuo A."/>
            <person name="Salamov A."/>
            <person name="Ahrendt S.R."/>
            <person name="Lipzen A."/>
            <person name="Sullivan W."/>
            <person name="Andreopoulos W.B."/>
            <person name="Clum A."/>
            <person name="Lindquist E."/>
            <person name="Daum C."/>
            <person name="Ramamoorthy G.K."/>
            <person name="Gryganskyi A."/>
            <person name="Culley D."/>
            <person name="Magnuson J.K."/>
            <person name="James T.Y."/>
            <person name="O'Malley M.A."/>
            <person name="Stajich J.E."/>
            <person name="Spatafora J.W."/>
            <person name="Visel A."/>
            <person name="Grigoriev I.V."/>
        </authorList>
    </citation>
    <scope>NUCLEOTIDE SEQUENCE [LARGE SCALE GENOMIC DNA]</scope>
    <source>
        <strain evidence="8 9">62-1032</strain>
    </source>
</reference>
<dbReference type="FunCoup" id="A0A1Y2FQ08">
    <property type="interactions" value="49"/>
</dbReference>
<evidence type="ECO:0000256" key="2">
    <source>
        <dbReference type="ARBA" id="ARBA00022448"/>
    </source>
</evidence>
<protein>
    <submittedName>
        <fullName evidence="8">Nucleoporin Nup120/160-domain-containing protein</fullName>
    </submittedName>
</protein>
<dbReference type="InParanoid" id="A0A1Y2FQ08"/>
<comment type="subcellular location">
    <subcellularLocation>
        <location evidence="1">Nucleus</location>
    </subcellularLocation>
</comment>
<dbReference type="Pfam" id="PF23347">
    <property type="entry name" value="TPR_Nup160_C"/>
    <property type="match status" value="1"/>
</dbReference>
<keyword evidence="3" id="KW-0539">Nucleus</keyword>
<feature type="domain" description="NUP160 middle TPR" evidence="7">
    <location>
        <begin position="956"/>
        <end position="1191"/>
    </location>
</feature>
<keyword evidence="2" id="KW-0813">Transport</keyword>
<proteinExistence type="predicted"/>
<dbReference type="GO" id="GO:0017056">
    <property type="term" value="F:structural constituent of nuclear pore"/>
    <property type="evidence" value="ECO:0007669"/>
    <property type="project" value="TreeGrafter"/>
</dbReference>
<dbReference type="OrthoDB" id="67716at2759"/>
<evidence type="ECO:0000256" key="1">
    <source>
        <dbReference type="ARBA" id="ARBA00004123"/>
    </source>
</evidence>
<dbReference type="STRING" id="106004.A0A1Y2FQ08"/>
<dbReference type="Pfam" id="PF23354">
    <property type="entry name" value="TPR_NUP160_120_M"/>
    <property type="match status" value="1"/>
</dbReference>
<feature type="domain" description="NUP160 C-terminal TPR" evidence="6">
    <location>
        <begin position="1238"/>
        <end position="1417"/>
    </location>
</feature>
<dbReference type="PANTHER" id="PTHR21286:SF0">
    <property type="entry name" value="NUCLEAR PORE COMPLEX PROTEIN NUP160"/>
    <property type="match status" value="1"/>
</dbReference>
<dbReference type="InterPro" id="IPR021717">
    <property type="entry name" value="Nucleoporin_Nup160"/>
</dbReference>
<accession>A0A1Y2FQ08</accession>
<feature type="domain" description="Nucleoporin Nup120/160 beta-propeller" evidence="5">
    <location>
        <begin position="68"/>
        <end position="616"/>
    </location>
</feature>
<organism evidence="8 9">
    <name type="scientific">Leucosporidium creatinivorum</name>
    <dbReference type="NCBI Taxonomy" id="106004"/>
    <lineage>
        <taxon>Eukaryota</taxon>
        <taxon>Fungi</taxon>
        <taxon>Dikarya</taxon>
        <taxon>Basidiomycota</taxon>
        <taxon>Pucciniomycotina</taxon>
        <taxon>Microbotryomycetes</taxon>
        <taxon>Leucosporidiales</taxon>
        <taxon>Leucosporidium</taxon>
    </lineage>
</organism>
<evidence type="ECO:0000259" key="6">
    <source>
        <dbReference type="Pfam" id="PF23347"/>
    </source>
</evidence>
<dbReference type="Pfam" id="PF11715">
    <property type="entry name" value="Beta-prop_Nup120_160"/>
    <property type="match status" value="1"/>
</dbReference>
<dbReference type="PANTHER" id="PTHR21286">
    <property type="entry name" value="NUCLEAR PORE COMPLEX PROTEIN NUP160"/>
    <property type="match status" value="1"/>
</dbReference>
<name>A0A1Y2FQ08_9BASI</name>
<evidence type="ECO:0000256" key="4">
    <source>
        <dbReference type="SAM" id="MobiDB-lite"/>
    </source>
</evidence>
<feature type="region of interest" description="Disordered" evidence="4">
    <location>
        <begin position="34"/>
        <end position="53"/>
    </location>
</feature>